<dbReference type="KEGG" id="mes:Meso_2488"/>
<dbReference type="GO" id="GO:0043565">
    <property type="term" value="F:sequence-specific DNA binding"/>
    <property type="evidence" value="ECO:0007669"/>
    <property type="project" value="InterPro"/>
</dbReference>
<dbReference type="EMBL" id="CP000390">
    <property type="protein sequence ID" value="ABG63872.1"/>
    <property type="molecule type" value="Genomic_DNA"/>
</dbReference>
<feature type="region of interest" description="Disordered" evidence="4">
    <location>
        <begin position="260"/>
        <end position="287"/>
    </location>
</feature>
<organism evidence="6">
    <name type="scientific">Chelativorans sp. (strain BNC1)</name>
    <dbReference type="NCBI Taxonomy" id="266779"/>
    <lineage>
        <taxon>Bacteria</taxon>
        <taxon>Pseudomonadati</taxon>
        <taxon>Pseudomonadota</taxon>
        <taxon>Alphaproteobacteria</taxon>
        <taxon>Hyphomicrobiales</taxon>
        <taxon>Phyllobacteriaceae</taxon>
        <taxon>Chelativorans</taxon>
    </lineage>
</organism>
<dbReference type="Pfam" id="PF12833">
    <property type="entry name" value="HTH_18"/>
    <property type="match status" value="1"/>
</dbReference>
<evidence type="ECO:0000313" key="6">
    <source>
        <dbReference type="EMBL" id="ABG63872.1"/>
    </source>
</evidence>
<keyword evidence="3" id="KW-0804">Transcription</keyword>
<keyword evidence="1" id="KW-0805">Transcription regulation</keyword>
<keyword evidence="2" id="KW-0238">DNA-binding</keyword>
<proteinExistence type="predicted"/>
<dbReference type="PRINTS" id="PR00032">
    <property type="entry name" value="HTHARAC"/>
</dbReference>
<dbReference type="GO" id="GO:0003700">
    <property type="term" value="F:DNA-binding transcription factor activity"/>
    <property type="evidence" value="ECO:0007669"/>
    <property type="project" value="InterPro"/>
</dbReference>
<dbReference type="AlphaFoldDB" id="Q11FF3"/>
<feature type="domain" description="HTH araC/xylS-type" evidence="5">
    <location>
        <begin position="174"/>
        <end position="272"/>
    </location>
</feature>
<evidence type="ECO:0000256" key="3">
    <source>
        <dbReference type="ARBA" id="ARBA00023163"/>
    </source>
</evidence>
<dbReference type="eggNOG" id="COG2207">
    <property type="taxonomic scope" value="Bacteria"/>
</dbReference>
<dbReference type="InterPro" id="IPR009057">
    <property type="entry name" value="Homeodomain-like_sf"/>
</dbReference>
<feature type="compositionally biased region" description="Basic residues" evidence="4">
    <location>
        <begin position="260"/>
        <end position="271"/>
    </location>
</feature>
<dbReference type="STRING" id="266779.Meso_2488"/>
<dbReference type="SUPFAM" id="SSF46689">
    <property type="entry name" value="Homeodomain-like"/>
    <property type="match status" value="1"/>
</dbReference>
<dbReference type="InterPro" id="IPR020449">
    <property type="entry name" value="Tscrpt_reg_AraC-type_HTH"/>
</dbReference>
<name>Q11FF3_CHESB</name>
<gene>
    <name evidence="6" type="ordered locus">Meso_2488</name>
</gene>
<dbReference type="PROSITE" id="PS01124">
    <property type="entry name" value="HTH_ARAC_FAMILY_2"/>
    <property type="match status" value="1"/>
</dbReference>
<dbReference type="PANTHER" id="PTHR43280">
    <property type="entry name" value="ARAC-FAMILY TRANSCRIPTIONAL REGULATOR"/>
    <property type="match status" value="1"/>
</dbReference>
<reference evidence="6" key="1">
    <citation type="submission" date="2006-06" db="EMBL/GenBank/DDBJ databases">
        <title>Complete sequence of chromosome of Chelativorans sp. BNC1.</title>
        <authorList>
            <consortium name="US DOE Joint Genome Institute"/>
            <person name="Copeland A."/>
            <person name="Lucas S."/>
            <person name="Lapidus A."/>
            <person name="Barry K."/>
            <person name="Detter J.C."/>
            <person name="Glavina del Rio T."/>
            <person name="Hammon N."/>
            <person name="Israni S."/>
            <person name="Dalin E."/>
            <person name="Tice H."/>
            <person name="Pitluck S."/>
            <person name="Chertkov O."/>
            <person name="Brettin T."/>
            <person name="Bruce D."/>
            <person name="Han C."/>
            <person name="Tapia R."/>
            <person name="Gilna P."/>
            <person name="Schmutz J."/>
            <person name="Larimer F."/>
            <person name="Land M."/>
            <person name="Hauser L."/>
            <person name="Kyrpides N."/>
            <person name="Mikhailova N."/>
            <person name="Richardson P."/>
        </authorList>
    </citation>
    <scope>NUCLEOTIDE SEQUENCE</scope>
    <source>
        <strain evidence="6">BNC1</strain>
    </source>
</reference>
<dbReference type="Gene3D" id="1.10.10.60">
    <property type="entry name" value="Homeodomain-like"/>
    <property type="match status" value="1"/>
</dbReference>
<evidence type="ECO:0000256" key="2">
    <source>
        <dbReference type="ARBA" id="ARBA00023125"/>
    </source>
</evidence>
<evidence type="ECO:0000256" key="1">
    <source>
        <dbReference type="ARBA" id="ARBA00023015"/>
    </source>
</evidence>
<evidence type="ECO:0000256" key="4">
    <source>
        <dbReference type="SAM" id="MobiDB-lite"/>
    </source>
</evidence>
<protein>
    <submittedName>
        <fullName evidence="6">Transcriptional regulator, AraC family</fullName>
    </submittedName>
</protein>
<accession>Q11FF3</accession>
<dbReference type="PANTHER" id="PTHR43280:SF32">
    <property type="entry name" value="TRANSCRIPTIONAL REGULATORY PROTEIN"/>
    <property type="match status" value="1"/>
</dbReference>
<dbReference type="InterPro" id="IPR018060">
    <property type="entry name" value="HTH_AraC"/>
</dbReference>
<dbReference type="SMART" id="SM00342">
    <property type="entry name" value="HTH_ARAC"/>
    <property type="match status" value="1"/>
</dbReference>
<evidence type="ECO:0000259" key="5">
    <source>
        <dbReference type="PROSITE" id="PS01124"/>
    </source>
</evidence>
<sequence length="287" mass="31829">MNRWQRPPPDPEVQLLKGELAASEWTFSESGYRSFIFLSGSGSVRSGDGEVPFAAPCLIWLQARRGGSLRANAGSRGVSLSVSEISFARAVGMGPNARAIREALSRPLLVVKLESKQARRLADSVEGILEEGMQDWPGMDDAVRHRLALLLIGAWRLSGPVMREAQPLPRTIMHRFLHAVELHMREHWTIARYAQEVGITAECLNATVRRVTGRSPLAIVHARLTQEAISLLDSSNLPIADIAETLGFHDPAYFSRFFKRQTGRSPNKHRQNSALRSHSGHSFAAWP</sequence>
<dbReference type="HOGENOM" id="CLU_000445_88_2_5"/>